<dbReference type="PANTHER" id="PTHR11208:SF142">
    <property type="entry name" value="K HOMOLOGY DOMAIN-CONTAINING PROTEIN"/>
    <property type="match status" value="1"/>
</dbReference>
<evidence type="ECO:0000313" key="2">
    <source>
        <dbReference type="Proteomes" id="UP000245207"/>
    </source>
</evidence>
<reference evidence="1 2" key="1">
    <citation type="journal article" date="2018" name="Mol. Plant">
        <title>The genome of Artemisia annua provides insight into the evolution of Asteraceae family and artemisinin biosynthesis.</title>
        <authorList>
            <person name="Shen Q."/>
            <person name="Zhang L."/>
            <person name="Liao Z."/>
            <person name="Wang S."/>
            <person name="Yan T."/>
            <person name="Shi P."/>
            <person name="Liu M."/>
            <person name="Fu X."/>
            <person name="Pan Q."/>
            <person name="Wang Y."/>
            <person name="Lv Z."/>
            <person name="Lu X."/>
            <person name="Zhang F."/>
            <person name="Jiang W."/>
            <person name="Ma Y."/>
            <person name="Chen M."/>
            <person name="Hao X."/>
            <person name="Li L."/>
            <person name="Tang Y."/>
            <person name="Lv G."/>
            <person name="Zhou Y."/>
            <person name="Sun X."/>
            <person name="Brodelius P.E."/>
            <person name="Rose J.K.C."/>
            <person name="Tang K."/>
        </authorList>
    </citation>
    <scope>NUCLEOTIDE SEQUENCE [LARGE SCALE GENOMIC DNA]</scope>
    <source>
        <strain evidence="2">cv. Huhao1</strain>
        <tissue evidence="1">Leaf</tissue>
    </source>
</reference>
<comment type="caution">
    <text evidence="1">The sequence shown here is derived from an EMBL/GenBank/DDBJ whole genome shotgun (WGS) entry which is preliminary data.</text>
</comment>
<dbReference type="STRING" id="35608.A0A2U1NZV7"/>
<accession>A0A2U1NZV7</accession>
<dbReference type="OrthoDB" id="6777263at2759"/>
<sequence>MTLSSFDGSSQPSTFRCTTIINGYLLSTLIDSGSSHSFIHPNKLKHLSLPQPDKYTFQVRVGSGHTLQTGGTLKSVQFSIQEVDFEECLRGRPGHGHLNEQLHVLIEAESPANLVDAKLEQAKEIIEELIVPVVCFLHTSDHEMPTLSTLLVLFLVESQNGWVG</sequence>
<gene>
    <name evidence="1" type="ORF">CTI12_AA209960</name>
</gene>
<evidence type="ECO:0000313" key="1">
    <source>
        <dbReference type="EMBL" id="PWA79018.1"/>
    </source>
</evidence>
<dbReference type="InterPro" id="IPR045071">
    <property type="entry name" value="BBP-like"/>
</dbReference>
<dbReference type="CDD" id="cd00303">
    <property type="entry name" value="retropepsin_like"/>
    <property type="match status" value="1"/>
</dbReference>
<dbReference type="Pfam" id="PF13650">
    <property type="entry name" value="Asp_protease_2"/>
    <property type="match status" value="1"/>
</dbReference>
<dbReference type="PANTHER" id="PTHR11208">
    <property type="entry name" value="RNA-BINDING PROTEIN RELATED"/>
    <property type="match status" value="1"/>
</dbReference>
<dbReference type="Proteomes" id="UP000245207">
    <property type="component" value="Unassembled WGS sequence"/>
</dbReference>
<keyword evidence="2" id="KW-1185">Reference proteome</keyword>
<dbReference type="EMBL" id="PKPP01001911">
    <property type="protein sequence ID" value="PWA79018.1"/>
    <property type="molecule type" value="Genomic_DNA"/>
</dbReference>
<dbReference type="GO" id="GO:0005634">
    <property type="term" value="C:nucleus"/>
    <property type="evidence" value="ECO:0007669"/>
    <property type="project" value="TreeGrafter"/>
</dbReference>
<dbReference type="SUPFAM" id="SSF50630">
    <property type="entry name" value="Acid proteases"/>
    <property type="match status" value="1"/>
</dbReference>
<organism evidence="1 2">
    <name type="scientific">Artemisia annua</name>
    <name type="common">Sweet wormwood</name>
    <dbReference type="NCBI Taxonomy" id="35608"/>
    <lineage>
        <taxon>Eukaryota</taxon>
        <taxon>Viridiplantae</taxon>
        <taxon>Streptophyta</taxon>
        <taxon>Embryophyta</taxon>
        <taxon>Tracheophyta</taxon>
        <taxon>Spermatophyta</taxon>
        <taxon>Magnoliopsida</taxon>
        <taxon>eudicotyledons</taxon>
        <taxon>Gunneridae</taxon>
        <taxon>Pentapetalae</taxon>
        <taxon>asterids</taxon>
        <taxon>campanulids</taxon>
        <taxon>Asterales</taxon>
        <taxon>Asteraceae</taxon>
        <taxon>Asteroideae</taxon>
        <taxon>Anthemideae</taxon>
        <taxon>Artemisiinae</taxon>
        <taxon>Artemisia</taxon>
    </lineage>
</organism>
<dbReference type="AlphaFoldDB" id="A0A2U1NZV7"/>
<dbReference type="SUPFAM" id="SSF54791">
    <property type="entry name" value="Eukaryotic type KH-domain (KH-domain type I)"/>
    <property type="match status" value="1"/>
</dbReference>
<proteinExistence type="predicted"/>
<dbReference type="InterPro" id="IPR036612">
    <property type="entry name" value="KH_dom_type_1_sf"/>
</dbReference>
<name>A0A2U1NZV7_ARTAN</name>
<dbReference type="GO" id="GO:0003729">
    <property type="term" value="F:mRNA binding"/>
    <property type="evidence" value="ECO:0007669"/>
    <property type="project" value="TreeGrafter"/>
</dbReference>
<protein>
    <submittedName>
        <fullName evidence="1">KH domain-containing protein</fullName>
    </submittedName>
</protein>
<dbReference type="Gene3D" id="3.30.1370.10">
    <property type="entry name" value="K Homology domain, type 1"/>
    <property type="match status" value="1"/>
</dbReference>
<dbReference type="InterPro" id="IPR021109">
    <property type="entry name" value="Peptidase_aspartic_dom_sf"/>
</dbReference>
<dbReference type="GO" id="GO:0048024">
    <property type="term" value="P:regulation of mRNA splicing, via spliceosome"/>
    <property type="evidence" value="ECO:0007669"/>
    <property type="project" value="TreeGrafter"/>
</dbReference>